<organism evidence="2 3">
    <name type="scientific">Endobacterium cereale</name>
    <dbReference type="NCBI Taxonomy" id="2663029"/>
    <lineage>
        <taxon>Bacteria</taxon>
        <taxon>Pseudomonadati</taxon>
        <taxon>Pseudomonadota</taxon>
        <taxon>Alphaproteobacteria</taxon>
        <taxon>Hyphomicrobiales</taxon>
        <taxon>Rhizobiaceae</taxon>
        <taxon>Endobacterium</taxon>
    </lineage>
</organism>
<comment type="caution">
    <text evidence="2">The sequence shown here is derived from an EMBL/GenBank/DDBJ whole genome shotgun (WGS) entry which is preliminary data.</text>
</comment>
<reference evidence="2 3" key="1">
    <citation type="submission" date="2019-11" db="EMBL/GenBank/DDBJ databases">
        <title>Genome analysis of Rhizobacterium cereale a novel genus and species isolated from maize roots in North Spain.</title>
        <authorList>
            <person name="Menendez E."/>
            <person name="Flores-Felix J.D."/>
            <person name="Ramirez-Bahena M.-H."/>
            <person name="Igual J.M."/>
            <person name="Garcia-Fraile P."/>
            <person name="Peix A."/>
            <person name="Velazquez E."/>
        </authorList>
    </citation>
    <scope>NUCLEOTIDE SEQUENCE [LARGE SCALE GENOMIC DNA]</scope>
    <source>
        <strain evidence="2 3">RZME27</strain>
    </source>
</reference>
<dbReference type="InterPro" id="IPR054189">
    <property type="entry name" value="DUF6894"/>
</dbReference>
<evidence type="ECO:0000313" key="3">
    <source>
        <dbReference type="Proteomes" id="UP000435138"/>
    </source>
</evidence>
<dbReference type="AlphaFoldDB" id="A0A6A8AD16"/>
<dbReference type="Proteomes" id="UP000435138">
    <property type="component" value="Unassembled WGS sequence"/>
</dbReference>
<dbReference type="Pfam" id="PF21834">
    <property type="entry name" value="DUF6894"/>
    <property type="match status" value="1"/>
</dbReference>
<sequence length="78" mass="8798">MPRYYFHIRNGEDLARDPEGAEFATLDLARAEAIKSARELLSQRVLRGDLVNGESFELTSDDGVVADIVKFRDVMRLA</sequence>
<keyword evidence="3" id="KW-1185">Reference proteome</keyword>
<gene>
    <name evidence="2" type="ORF">GAO09_11325</name>
</gene>
<evidence type="ECO:0000313" key="2">
    <source>
        <dbReference type="EMBL" id="MQY46631.1"/>
    </source>
</evidence>
<feature type="domain" description="DUF6894" evidence="1">
    <location>
        <begin position="3"/>
        <end position="66"/>
    </location>
</feature>
<accession>A0A6A8AD16</accession>
<proteinExistence type="predicted"/>
<evidence type="ECO:0000259" key="1">
    <source>
        <dbReference type="Pfam" id="PF21834"/>
    </source>
</evidence>
<dbReference type="EMBL" id="WIXI01000041">
    <property type="protein sequence ID" value="MQY46631.1"/>
    <property type="molecule type" value="Genomic_DNA"/>
</dbReference>
<name>A0A6A8AD16_9HYPH</name>
<dbReference type="RefSeq" id="WP_153354116.1">
    <property type="nucleotide sequence ID" value="NZ_JAYKOO010000014.1"/>
</dbReference>
<protein>
    <recommendedName>
        <fullName evidence="1">DUF6894 domain-containing protein</fullName>
    </recommendedName>
</protein>